<dbReference type="Proteomes" id="UP001333102">
    <property type="component" value="Chromosome"/>
</dbReference>
<feature type="domain" description="Dipicolinate synthase subunit A N-terminal" evidence="2">
    <location>
        <begin position="10"/>
        <end position="125"/>
    </location>
</feature>
<dbReference type="Pfam" id="PF16924">
    <property type="entry name" value="DpaA_N"/>
    <property type="match status" value="1"/>
</dbReference>
<dbReference type="InterPro" id="IPR031629">
    <property type="entry name" value="DpaA_N"/>
</dbReference>
<dbReference type="SUPFAM" id="SSF51735">
    <property type="entry name" value="NAD(P)-binding Rossmann-fold domains"/>
    <property type="match status" value="1"/>
</dbReference>
<evidence type="ECO:0000313" key="4">
    <source>
        <dbReference type="Proteomes" id="UP001333102"/>
    </source>
</evidence>
<dbReference type="EMBL" id="CP141614">
    <property type="protein sequence ID" value="WRP13433.1"/>
    <property type="molecule type" value="Genomic_DNA"/>
</dbReference>
<evidence type="ECO:0000259" key="1">
    <source>
        <dbReference type="Pfam" id="PF02826"/>
    </source>
</evidence>
<accession>A0ABZ1BLN4</accession>
<protein>
    <submittedName>
        <fullName evidence="3">Dipicolinate synthase subunit DpsA</fullName>
    </submittedName>
</protein>
<organism evidence="3 4">
    <name type="scientific">Geochorda subterranea</name>
    <dbReference type="NCBI Taxonomy" id="3109564"/>
    <lineage>
        <taxon>Bacteria</taxon>
        <taxon>Bacillati</taxon>
        <taxon>Bacillota</taxon>
        <taxon>Limnochordia</taxon>
        <taxon>Limnochordales</taxon>
        <taxon>Geochordaceae</taxon>
        <taxon>Geochorda</taxon>
    </lineage>
</organism>
<dbReference type="Gene3D" id="3.40.50.720">
    <property type="entry name" value="NAD(P)-binding Rossmann-like Domain"/>
    <property type="match status" value="1"/>
</dbReference>
<keyword evidence="4" id="KW-1185">Reference proteome</keyword>
<dbReference type="InterPro" id="IPR036291">
    <property type="entry name" value="NAD(P)-bd_dom_sf"/>
</dbReference>
<dbReference type="NCBIfam" id="NF006162">
    <property type="entry name" value="PRK08306.1"/>
    <property type="match status" value="1"/>
</dbReference>
<sequence>MSGSLQSLGILVAGGDEREIHLARRLIELGARVWMAGFPPALLPEGAVAAPGIAEVSAEVGAILCPLSGTDAQGFIRTRMDPARALRLDETTLGACRPGTVLMIGSARPLVRELAQRRGLRLVELLRDEALALLNAIPTAEGAIALAMANMRITLHDSQALVIGLGRCGQQILRLLLAFGAHVTAVGFDRLEAARGFVWGVPVVEPPVIERAAAGADVVFNTAPVVTLTEPVLARMRRDAVIVDIASEPGGTDFQAAQRLGLRAIHAVALPGRVAPVTAGRILASVVPDLLASLTASTDAS</sequence>
<evidence type="ECO:0000313" key="3">
    <source>
        <dbReference type="EMBL" id="WRP13433.1"/>
    </source>
</evidence>
<reference evidence="4" key="1">
    <citation type="submission" date="2023-12" db="EMBL/GenBank/DDBJ databases">
        <title>Novel isolates from deep terrestrial aquifers shed light on the physiology and ecology of the class Limnochordia.</title>
        <authorList>
            <person name="Karnachuk O.V."/>
            <person name="Lukina A.P."/>
            <person name="Avakyan M.R."/>
            <person name="Kadnikov V."/>
            <person name="Begmatov S."/>
            <person name="Beletsky A.V."/>
            <person name="Mardanov A.V."/>
            <person name="Ravin N.V."/>
        </authorList>
    </citation>
    <scope>NUCLEOTIDE SEQUENCE [LARGE SCALE GENOMIC DNA]</scope>
    <source>
        <strain evidence="4">LN</strain>
    </source>
</reference>
<name>A0ABZ1BLN4_9FIRM</name>
<feature type="domain" description="D-isomer specific 2-hydroxyacid dehydrogenase NAD-binding" evidence="1">
    <location>
        <begin position="151"/>
        <end position="246"/>
    </location>
</feature>
<gene>
    <name evidence="3" type="primary">dpsA</name>
    <name evidence="3" type="ORF">VLY81_08200</name>
</gene>
<proteinExistence type="predicted"/>
<dbReference type="InterPro" id="IPR006140">
    <property type="entry name" value="D-isomer_DH_NAD-bd"/>
</dbReference>
<dbReference type="RefSeq" id="WP_324667678.1">
    <property type="nucleotide sequence ID" value="NZ_CP141614.1"/>
</dbReference>
<dbReference type="Pfam" id="PF02826">
    <property type="entry name" value="2-Hacid_dh_C"/>
    <property type="match status" value="1"/>
</dbReference>
<evidence type="ECO:0000259" key="2">
    <source>
        <dbReference type="Pfam" id="PF16924"/>
    </source>
</evidence>